<evidence type="ECO:0000313" key="2">
    <source>
        <dbReference type="EMBL" id="GHH57691.1"/>
    </source>
</evidence>
<reference evidence="2" key="2">
    <citation type="submission" date="2020-09" db="EMBL/GenBank/DDBJ databases">
        <authorList>
            <person name="Sun Q."/>
            <person name="Ohkuma M."/>
        </authorList>
    </citation>
    <scope>NUCLEOTIDE SEQUENCE</scope>
    <source>
        <strain evidence="2">JCM 13306</strain>
    </source>
</reference>
<dbReference type="AlphaFoldDB" id="A0A919F9N1"/>
<name>A0A919F9N1_9XANT</name>
<dbReference type="EMBL" id="BNBA01000026">
    <property type="protein sequence ID" value="GHH57691.1"/>
    <property type="molecule type" value="Genomic_DNA"/>
</dbReference>
<dbReference type="RefSeq" id="WP_140726081.1">
    <property type="nucleotide sequence ID" value="NZ_BNBA01000026.1"/>
</dbReference>
<accession>A0A919F9N1</accession>
<reference evidence="2" key="1">
    <citation type="journal article" date="2014" name="Int. J. Syst. Evol. Microbiol.">
        <title>Complete genome sequence of Corynebacterium casei LMG S-19264T (=DSM 44701T), isolated from a smear-ripened cheese.</title>
        <authorList>
            <consortium name="US DOE Joint Genome Institute (JGI-PGF)"/>
            <person name="Walter F."/>
            <person name="Albersmeier A."/>
            <person name="Kalinowski J."/>
            <person name="Ruckert C."/>
        </authorList>
    </citation>
    <scope>NUCLEOTIDE SEQUENCE</scope>
    <source>
        <strain evidence="2">JCM 13306</strain>
    </source>
</reference>
<feature type="region of interest" description="Disordered" evidence="1">
    <location>
        <begin position="53"/>
        <end position="76"/>
    </location>
</feature>
<keyword evidence="3" id="KW-1185">Reference proteome</keyword>
<gene>
    <name evidence="2" type="ORF">GCM10009090_29210</name>
</gene>
<comment type="caution">
    <text evidence="2">The sequence shown here is derived from an EMBL/GenBank/DDBJ whole genome shotgun (WGS) entry which is preliminary data.</text>
</comment>
<dbReference type="Proteomes" id="UP000623958">
    <property type="component" value="Unassembled WGS sequence"/>
</dbReference>
<sequence>MRVRIMLVGGPFDGQDVMADLPEIGRGTYCHSGTVYRALDKTTSDGLRLFQAVEREDDGTPAAAPTQVPVPARPET</sequence>
<evidence type="ECO:0000313" key="3">
    <source>
        <dbReference type="Proteomes" id="UP000623958"/>
    </source>
</evidence>
<feature type="compositionally biased region" description="Low complexity" evidence="1">
    <location>
        <begin position="60"/>
        <end position="70"/>
    </location>
</feature>
<protein>
    <submittedName>
        <fullName evidence="2">Uncharacterized protein</fullName>
    </submittedName>
</protein>
<organism evidence="2 3">
    <name type="scientific">Xanthomonas boreopolis</name>
    <dbReference type="NCBI Taxonomy" id="86183"/>
    <lineage>
        <taxon>Bacteria</taxon>
        <taxon>Pseudomonadati</taxon>
        <taxon>Pseudomonadota</taxon>
        <taxon>Gammaproteobacteria</taxon>
        <taxon>Lysobacterales</taxon>
        <taxon>Lysobacteraceae</taxon>
        <taxon>Xanthomonas</taxon>
    </lineage>
</organism>
<proteinExistence type="predicted"/>
<evidence type="ECO:0000256" key="1">
    <source>
        <dbReference type="SAM" id="MobiDB-lite"/>
    </source>
</evidence>